<feature type="domain" description="DUF4190" evidence="2">
    <location>
        <begin position="16"/>
        <end position="83"/>
    </location>
</feature>
<accession>A0A9D5QCP7</accession>
<evidence type="ECO:0000256" key="1">
    <source>
        <dbReference type="SAM" id="Phobius"/>
    </source>
</evidence>
<evidence type="ECO:0000313" key="3">
    <source>
        <dbReference type="EMBL" id="MBD3364784.1"/>
    </source>
</evidence>
<organism evidence="3 4">
    <name type="scientific">candidate division WOR-3 bacterium</name>
    <dbReference type="NCBI Taxonomy" id="2052148"/>
    <lineage>
        <taxon>Bacteria</taxon>
        <taxon>Bacteria division WOR-3</taxon>
    </lineage>
</organism>
<gene>
    <name evidence="3" type="ORF">GF359_06165</name>
</gene>
<dbReference type="EMBL" id="WJKJ01000204">
    <property type="protein sequence ID" value="MBD3364784.1"/>
    <property type="molecule type" value="Genomic_DNA"/>
</dbReference>
<proteinExistence type="predicted"/>
<dbReference type="Proteomes" id="UP000630660">
    <property type="component" value="Unassembled WGS sequence"/>
</dbReference>
<keyword evidence="1" id="KW-0472">Membrane</keyword>
<comment type="caution">
    <text evidence="3">The sequence shown here is derived from an EMBL/GenBank/DDBJ whole genome shotgun (WGS) entry which is preliminary data.</text>
</comment>
<reference evidence="3" key="1">
    <citation type="submission" date="2019-11" db="EMBL/GenBank/DDBJ databases">
        <title>Microbial mats filling the niche in hypersaline microbial mats.</title>
        <authorList>
            <person name="Wong H.L."/>
            <person name="Macleod F.I."/>
            <person name="White R.A. III"/>
            <person name="Burns B.P."/>
        </authorList>
    </citation>
    <scope>NUCLEOTIDE SEQUENCE</scope>
    <source>
        <strain evidence="3">Bin_327</strain>
    </source>
</reference>
<name>A0A9D5QCP7_UNCW3</name>
<protein>
    <submittedName>
        <fullName evidence="3">DUF4190 domain-containing protein</fullName>
    </submittedName>
</protein>
<dbReference type="AlphaFoldDB" id="A0A9D5QCP7"/>
<feature type="transmembrane region" description="Helical" evidence="1">
    <location>
        <begin position="20"/>
        <end position="46"/>
    </location>
</feature>
<keyword evidence="1" id="KW-1133">Transmembrane helix</keyword>
<evidence type="ECO:0000313" key="4">
    <source>
        <dbReference type="Proteomes" id="UP000630660"/>
    </source>
</evidence>
<keyword evidence="1" id="KW-0812">Transmembrane</keyword>
<feature type="transmembrane region" description="Helical" evidence="1">
    <location>
        <begin position="66"/>
        <end position="98"/>
    </location>
</feature>
<evidence type="ECO:0000259" key="2">
    <source>
        <dbReference type="Pfam" id="PF13828"/>
    </source>
</evidence>
<dbReference type="InterPro" id="IPR025241">
    <property type="entry name" value="DUF4190"/>
</dbReference>
<dbReference type="Pfam" id="PF13828">
    <property type="entry name" value="DUF4190"/>
    <property type="match status" value="1"/>
</dbReference>
<sequence>MEQSAYPVQKENAPGAVPSLVLGIISMVFTFTSIISIVLGIIAIVLGVKAKKNIKTEPTRYEGDGLAIAGIVLGAIGIAGAVIFTIWIITAIVAASYWL</sequence>